<proteinExistence type="predicted"/>
<dbReference type="AlphaFoldDB" id="A0A0W0FE92"/>
<evidence type="ECO:0000313" key="2">
    <source>
        <dbReference type="Proteomes" id="UP000054988"/>
    </source>
</evidence>
<organism evidence="1 2">
    <name type="scientific">Moniliophthora roreri</name>
    <name type="common">Frosty pod rot fungus</name>
    <name type="synonym">Monilia roreri</name>
    <dbReference type="NCBI Taxonomy" id="221103"/>
    <lineage>
        <taxon>Eukaryota</taxon>
        <taxon>Fungi</taxon>
        <taxon>Dikarya</taxon>
        <taxon>Basidiomycota</taxon>
        <taxon>Agaricomycotina</taxon>
        <taxon>Agaricomycetes</taxon>
        <taxon>Agaricomycetidae</taxon>
        <taxon>Agaricales</taxon>
        <taxon>Marasmiineae</taxon>
        <taxon>Marasmiaceae</taxon>
        <taxon>Moniliophthora</taxon>
    </lineage>
</organism>
<reference evidence="1 2" key="1">
    <citation type="submission" date="2015-12" db="EMBL/GenBank/DDBJ databases">
        <title>Draft genome sequence of Moniliophthora roreri, the causal agent of frosty pod rot of cacao.</title>
        <authorList>
            <person name="Aime M.C."/>
            <person name="Diaz-Valderrama J.R."/>
            <person name="Kijpornyongpan T."/>
            <person name="Phillips-Mora W."/>
        </authorList>
    </citation>
    <scope>NUCLEOTIDE SEQUENCE [LARGE SCALE GENOMIC DNA]</scope>
    <source>
        <strain evidence="1 2">MCA 2952</strain>
    </source>
</reference>
<gene>
    <name evidence="1" type="ORF">WG66_12755</name>
</gene>
<dbReference type="EMBL" id="LATX01002052">
    <property type="protein sequence ID" value="KTB34665.1"/>
    <property type="molecule type" value="Genomic_DNA"/>
</dbReference>
<name>A0A0W0FE92_MONRR</name>
<sequence>MKGSPEYQAEADSYHNHIKSMLRDLTDNVASPLPRTYLNHNGCWIKAYVNYGEVDFDNIARIYTKYTTPFHRHHPIAYATEPLSTEAMKGFNQL</sequence>
<accession>A0A0W0FE92</accession>
<comment type="caution">
    <text evidence="1">The sequence shown here is derived from an EMBL/GenBank/DDBJ whole genome shotgun (WGS) entry which is preliminary data.</text>
</comment>
<protein>
    <submittedName>
        <fullName evidence="1">Uncharacterized protein</fullName>
    </submittedName>
</protein>
<dbReference type="Proteomes" id="UP000054988">
    <property type="component" value="Unassembled WGS sequence"/>
</dbReference>
<evidence type="ECO:0000313" key="1">
    <source>
        <dbReference type="EMBL" id="KTB34665.1"/>
    </source>
</evidence>